<reference evidence="1" key="1">
    <citation type="submission" date="2018-06" db="EMBL/GenBank/DDBJ databases">
        <authorList>
            <person name="Zhirakovskaya E."/>
        </authorList>
    </citation>
    <scope>NUCLEOTIDE SEQUENCE</scope>
</reference>
<evidence type="ECO:0008006" key="2">
    <source>
        <dbReference type="Google" id="ProtNLM"/>
    </source>
</evidence>
<dbReference type="AlphaFoldDB" id="A0A3B1ALK4"/>
<name>A0A3B1ALK4_9ZZZZ</name>
<dbReference type="EMBL" id="UOFY01000010">
    <property type="protein sequence ID" value="VAX06779.1"/>
    <property type="molecule type" value="Genomic_DNA"/>
</dbReference>
<dbReference type="InterPro" id="IPR009057">
    <property type="entry name" value="Homeodomain-like_sf"/>
</dbReference>
<evidence type="ECO:0000313" key="1">
    <source>
        <dbReference type="EMBL" id="VAX06779.1"/>
    </source>
</evidence>
<proteinExistence type="predicted"/>
<gene>
    <name evidence="1" type="ORF">MNBD_GAMMA25-1433</name>
</gene>
<sequence length="154" mass="17744">MKVSINKMTRPVRRRLQKILQKHKDGNYRRRANAILLLNEGQTVSTTAKLLKASRSSIRDWCSRYNTYGEVGLVPEEPGRPAETVTDKVCTTLLELLQKEPEGYGYLRSRWTSEMLAEQVYEHIGQPIHASTVRRLLPKLGIVWNRARPTLCIK</sequence>
<protein>
    <recommendedName>
        <fullName evidence="2">Winged helix-turn helix domain-containing protein</fullName>
    </recommendedName>
</protein>
<organism evidence="1">
    <name type="scientific">hydrothermal vent metagenome</name>
    <dbReference type="NCBI Taxonomy" id="652676"/>
    <lineage>
        <taxon>unclassified sequences</taxon>
        <taxon>metagenomes</taxon>
        <taxon>ecological metagenomes</taxon>
    </lineage>
</organism>
<dbReference type="Pfam" id="PF13565">
    <property type="entry name" value="HTH_32"/>
    <property type="match status" value="1"/>
</dbReference>
<accession>A0A3B1ALK4</accession>
<dbReference type="SUPFAM" id="SSF46689">
    <property type="entry name" value="Homeodomain-like"/>
    <property type="match status" value="1"/>
</dbReference>
<feature type="non-terminal residue" evidence="1">
    <location>
        <position position="154"/>
    </location>
</feature>